<protein>
    <submittedName>
        <fullName evidence="2">Uncharacterized protein</fullName>
    </submittedName>
</protein>
<dbReference type="KEGG" id="pcor:KS4_28270"/>
<dbReference type="EMBL" id="CP036425">
    <property type="protein sequence ID" value="QDU34752.1"/>
    <property type="molecule type" value="Genomic_DNA"/>
</dbReference>
<feature type="transmembrane region" description="Helical" evidence="1">
    <location>
        <begin position="38"/>
        <end position="59"/>
    </location>
</feature>
<dbReference type="AlphaFoldDB" id="A0A517YX08"/>
<feature type="transmembrane region" description="Helical" evidence="1">
    <location>
        <begin position="65"/>
        <end position="89"/>
    </location>
</feature>
<dbReference type="Proteomes" id="UP000317369">
    <property type="component" value="Chromosome"/>
</dbReference>
<reference evidence="2 3" key="1">
    <citation type="submission" date="2019-02" db="EMBL/GenBank/DDBJ databases">
        <title>Deep-cultivation of Planctomycetes and their phenomic and genomic characterization uncovers novel biology.</title>
        <authorList>
            <person name="Wiegand S."/>
            <person name="Jogler M."/>
            <person name="Boedeker C."/>
            <person name="Pinto D."/>
            <person name="Vollmers J."/>
            <person name="Rivas-Marin E."/>
            <person name="Kohn T."/>
            <person name="Peeters S.H."/>
            <person name="Heuer A."/>
            <person name="Rast P."/>
            <person name="Oberbeckmann S."/>
            <person name="Bunk B."/>
            <person name="Jeske O."/>
            <person name="Meyerdierks A."/>
            <person name="Storesund J.E."/>
            <person name="Kallscheuer N."/>
            <person name="Luecker S."/>
            <person name="Lage O.M."/>
            <person name="Pohl T."/>
            <person name="Merkel B.J."/>
            <person name="Hornburger P."/>
            <person name="Mueller R.-W."/>
            <person name="Bruemmer F."/>
            <person name="Labrenz M."/>
            <person name="Spormann A.M."/>
            <person name="Op den Camp H."/>
            <person name="Overmann J."/>
            <person name="Amann R."/>
            <person name="Jetten M.S.M."/>
            <person name="Mascher T."/>
            <person name="Medema M.H."/>
            <person name="Devos D.P."/>
            <person name="Kaster A.-K."/>
            <person name="Ovreas L."/>
            <person name="Rohde M."/>
            <person name="Galperin M.Y."/>
            <person name="Jogler C."/>
        </authorList>
    </citation>
    <scope>NUCLEOTIDE SEQUENCE [LARGE SCALE GENOMIC DNA]</scope>
    <source>
        <strain evidence="2 3">KS4</strain>
    </source>
</reference>
<accession>A0A517YX08</accession>
<organism evidence="2 3">
    <name type="scientific">Poriferisphaera corsica</name>
    <dbReference type="NCBI Taxonomy" id="2528020"/>
    <lineage>
        <taxon>Bacteria</taxon>
        <taxon>Pseudomonadati</taxon>
        <taxon>Planctomycetota</taxon>
        <taxon>Phycisphaerae</taxon>
        <taxon>Phycisphaerales</taxon>
        <taxon>Phycisphaeraceae</taxon>
        <taxon>Poriferisphaera</taxon>
    </lineage>
</organism>
<sequence>MLGVIVCSWLMSCYLAYEFETSYGSCLMIDYHARTPRLAWAALIAVGVIVVSEIMAALIGGTYWMVMIGVGVSFVIAIGFVLAFVLSVLMR</sequence>
<keyword evidence="3" id="KW-1185">Reference proteome</keyword>
<name>A0A517YX08_9BACT</name>
<proteinExistence type="predicted"/>
<evidence type="ECO:0000313" key="3">
    <source>
        <dbReference type="Proteomes" id="UP000317369"/>
    </source>
</evidence>
<keyword evidence="1" id="KW-0812">Transmembrane</keyword>
<evidence type="ECO:0000256" key="1">
    <source>
        <dbReference type="SAM" id="Phobius"/>
    </source>
</evidence>
<gene>
    <name evidence="2" type="ORF">KS4_28270</name>
</gene>
<keyword evidence="1" id="KW-1133">Transmembrane helix</keyword>
<evidence type="ECO:0000313" key="2">
    <source>
        <dbReference type="EMBL" id="QDU34752.1"/>
    </source>
</evidence>
<keyword evidence="1" id="KW-0472">Membrane</keyword>